<dbReference type="InterPro" id="IPR051532">
    <property type="entry name" value="Ester_Hydrolysis_Enzymes"/>
</dbReference>
<dbReference type="Pfam" id="PF04311">
    <property type="entry name" value="DUF459"/>
    <property type="match status" value="1"/>
</dbReference>
<dbReference type="InterPro" id="IPR007407">
    <property type="entry name" value="DUF459"/>
</dbReference>
<dbReference type="Gene3D" id="3.40.50.1110">
    <property type="entry name" value="SGNH hydrolase"/>
    <property type="match status" value="1"/>
</dbReference>
<sequence>MKEFVFISLIVFIFFISLYNQSLSEYYEQKYHKSLELNSLYFKKFDEFKNFLENNFKKDDEILAQKEEKQIKFKKCYLHDFKFNFNFSTNKNDKIILLKNDGLVLIGDSLMQGVGDKICKIAKSMQINCVNIAKQSTGLLRKKYYDYANNLEKILKQNNFKTIIVLAGINDLWDIKINKKTLKFGENDWNEFYTNRIKELIKIAKNYQAKIFWYELPIFKDEDKNQKVQTLNNIFTKLANEKELNLVKINSILKLHFDYYLKIDGKSKKLRSNDGVHFTPSGYELLAQDFFDLVEFE</sequence>
<organism evidence="1 2">
    <name type="scientific">Campylobacter canadensis</name>
    <dbReference type="NCBI Taxonomy" id="449520"/>
    <lineage>
        <taxon>Bacteria</taxon>
        <taxon>Pseudomonadati</taxon>
        <taxon>Campylobacterota</taxon>
        <taxon>Epsilonproteobacteria</taxon>
        <taxon>Campylobacterales</taxon>
        <taxon>Campylobacteraceae</taxon>
        <taxon>Campylobacter</taxon>
    </lineage>
</organism>
<protein>
    <submittedName>
        <fullName evidence="1">DUF459 domain-containing protein</fullName>
    </submittedName>
</protein>
<dbReference type="InterPro" id="IPR036514">
    <property type="entry name" value="SGNH_hydro_sf"/>
</dbReference>
<dbReference type="EMBL" id="JACGBB010000002">
    <property type="protein sequence ID" value="MBZ7986737.1"/>
    <property type="molecule type" value="Genomic_DNA"/>
</dbReference>
<keyword evidence="2" id="KW-1185">Reference proteome</keyword>
<dbReference type="PANTHER" id="PTHR30383:SF5">
    <property type="entry name" value="SGNH HYDROLASE-TYPE ESTERASE DOMAIN-CONTAINING PROTEIN"/>
    <property type="match status" value="1"/>
</dbReference>
<evidence type="ECO:0000313" key="1">
    <source>
        <dbReference type="EMBL" id="MBZ7986737.1"/>
    </source>
</evidence>
<evidence type="ECO:0000313" key="2">
    <source>
        <dbReference type="Proteomes" id="UP000786183"/>
    </source>
</evidence>
<reference evidence="1 2" key="1">
    <citation type="submission" date="2020-07" db="EMBL/GenBank/DDBJ databases">
        <title>Transfer of Campylobacter canadensis to the novel genus Avispirillum gen. nov., that also includes two novel species recovered from migratory waterfowl: Avispirillum anseris sp. nov. and Avispirillum brantae sp. nov.</title>
        <authorList>
            <person name="Miller W.G."/>
            <person name="Chapman M.H."/>
            <person name="Yee E."/>
            <person name="Inglis G.D."/>
        </authorList>
    </citation>
    <scope>NUCLEOTIDE SEQUENCE [LARGE SCALE GENOMIC DNA]</scope>
    <source>
        <strain evidence="1 2">L283</strain>
    </source>
</reference>
<dbReference type="SUPFAM" id="SSF52266">
    <property type="entry name" value="SGNH hydrolase"/>
    <property type="match status" value="1"/>
</dbReference>
<dbReference type="PANTHER" id="PTHR30383">
    <property type="entry name" value="THIOESTERASE 1/PROTEASE 1/LYSOPHOSPHOLIPASE L1"/>
    <property type="match status" value="1"/>
</dbReference>
<gene>
    <name evidence="1" type="ORF">AVCANL283_01225</name>
</gene>
<dbReference type="Proteomes" id="UP000786183">
    <property type="component" value="Unassembled WGS sequence"/>
</dbReference>
<comment type="caution">
    <text evidence="1">The sequence shown here is derived from an EMBL/GenBank/DDBJ whole genome shotgun (WGS) entry which is preliminary data.</text>
</comment>
<accession>A0ABS7WR02</accession>
<proteinExistence type="predicted"/>
<name>A0ABS7WR02_9BACT</name>
<dbReference type="RefSeq" id="WP_172230093.1">
    <property type="nucleotide sequence ID" value="NZ_CP035946.1"/>
</dbReference>